<sequence>MAMYTFMNGKFIPDEEASVPIRNKALNYGLGIIEGIRGYWNPDHKQLYVFRLTLHYERLLEACRALAIDIPYTASQLSEITVELIKINNVKRNIYIRPFAFIDQESLRPSLINEQYGLTIALVEPGIYAFNELKTLTSSWLRITTNTIPSQLKTSAGYMNSALAYSDAVRSGADEAILLTREGNLSEASTSNLFVVRGDHILTPQASDDIFPGITRSTVLTLAEDDPSLTWEITTLPKTSLYTADEVFLTGTAIQIVSVVSADFRQVGSGITGPVTAYLQKSYMDIVHGKVPNRFNWLTAVY</sequence>
<keyword evidence="15" id="KW-1185">Reference proteome</keyword>
<comment type="catalytic activity">
    <reaction evidence="10 13">
        <text>L-valine + 2-oxoglutarate = 3-methyl-2-oxobutanoate + L-glutamate</text>
        <dbReference type="Rhea" id="RHEA:24813"/>
        <dbReference type="ChEBI" id="CHEBI:11851"/>
        <dbReference type="ChEBI" id="CHEBI:16810"/>
        <dbReference type="ChEBI" id="CHEBI:29985"/>
        <dbReference type="ChEBI" id="CHEBI:57762"/>
        <dbReference type="EC" id="2.6.1.42"/>
    </reaction>
</comment>
<name>A0A2W0H6V6_9BACI</name>
<comment type="function">
    <text evidence="13">Acts on leucine, isoleucine and valine.</text>
</comment>
<comment type="cofactor">
    <cofactor evidence="1 13">
        <name>pyridoxal 5'-phosphate</name>
        <dbReference type="ChEBI" id="CHEBI:597326"/>
    </cofactor>
</comment>
<comment type="caution">
    <text evidence="14">The sequence shown here is derived from an EMBL/GenBank/DDBJ whole genome shotgun (WGS) entry which is preliminary data.</text>
</comment>
<dbReference type="Gene3D" id="3.20.10.10">
    <property type="entry name" value="D-amino Acid Aminotransferase, subunit A, domain 2"/>
    <property type="match status" value="1"/>
</dbReference>
<keyword evidence="13" id="KW-0028">Amino-acid biosynthesis</keyword>
<dbReference type="PANTHER" id="PTHR42743">
    <property type="entry name" value="AMINO-ACID AMINOTRANSFERASE"/>
    <property type="match status" value="1"/>
</dbReference>
<dbReference type="UniPathway" id="UPA00049">
    <property type="reaction ID" value="UER00062"/>
</dbReference>
<dbReference type="Gene3D" id="3.30.470.10">
    <property type="match status" value="1"/>
</dbReference>
<comment type="pathway">
    <text evidence="4 13">Amino-acid biosynthesis; L-leucine biosynthesis; L-leucine from 3-methyl-2-oxobutanoate: step 4/4.</text>
</comment>
<dbReference type="GO" id="GO:0009099">
    <property type="term" value="P:L-valine biosynthetic process"/>
    <property type="evidence" value="ECO:0007669"/>
    <property type="project" value="UniProtKB-UniPathway"/>
</dbReference>
<comment type="similarity">
    <text evidence="5 13">Belongs to the class-IV pyridoxal-phosphate-dependent aminotransferase family.</text>
</comment>
<dbReference type="InterPro" id="IPR001544">
    <property type="entry name" value="Aminotrans_IV"/>
</dbReference>
<organism evidence="14 15">
    <name type="scientific">Alteribacter lacisalsi</name>
    <dbReference type="NCBI Taxonomy" id="2045244"/>
    <lineage>
        <taxon>Bacteria</taxon>
        <taxon>Bacillati</taxon>
        <taxon>Bacillota</taxon>
        <taxon>Bacilli</taxon>
        <taxon>Bacillales</taxon>
        <taxon>Bacillaceae</taxon>
        <taxon>Alteribacter</taxon>
    </lineage>
</organism>
<dbReference type="UniPathway" id="UPA00048">
    <property type="reaction ID" value="UER00073"/>
</dbReference>
<evidence type="ECO:0000256" key="5">
    <source>
        <dbReference type="ARBA" id="ARBA00009320"/>
    </source>
</evidence>
<comment type="catalytic activity">
    <reaction evidence="11 13">
        <text>L-isoleucine + 2-oxoglutarate = (S)-3-methyl-2-oxopentanoate + L-glutamate</text>
        <dbReference type="Rhea" id="RHEA:24801"/>
        <dbReference type="ChEBI" id="CHEBI:16810"/>
        <dbReference type="ChEBI" id="CHEBI:29985"/>
        <dbReference type="ChEBI" id="CHEBI:35146"/>
        <dbReference type="ChEBI" id="CHEBI:58045"/>
        <dbReference type="EC" id="2.6.1.42"/>
    </reaction>
</comment>
<evidence type="ECO:0000256" key="9">
    <source>
        <dbReference type="ARBA" id="ARBA00022898"/>
    </source>
</evidence>
<dbReference type="InterPro" id="IPR005785">
    <property type="entry name" value="B_amino_transI"/>
</dbReference>
<dbReference type="SUPFAM" id="SSF56752">
    <property type="entry name" value="D-aminoacid aminotransferase-like PLP-dependent enzymes"/>
    <property type="match status" value="1"/>
</dbReference>
<evidence type="ECO:0000256" key="7">
    <source>
        <dbReference type="ARBA" id="ARBA00022576"/>
    </source>
</evidence>
<dbReference type="OrthoDB" id="9805628at2"/>
<evidence type="ECO:0000313" key="14">
    <source>
        <dbReference type="EMBL" id="PYZ97584.1"/>
    </source>
</evidence>
<comment type="catalytic activity">
    <reaction evidence="12 13">
        <text>L-leucine + 2-oxoglutarate = 4-methyl-2-oxopentanoate + L-glutamate</text>
        <dbReference type="Rhea" id="RHEA:18321"/>
        <dbReference type="ChEBI" id="CHEBI:16810"/>
        <dbReference type="ChEBI" id="CHEBI:17865"/>
        <dbReference type="ChEBI" id="CHEBI:29985"/>
        <dbReference type="ChEBI" id="CHEBI:57427"/>
        <dbReference type="EC" id="2.6.1.42"/>
    </reaction>
</comment>
<dbReference type="UniPathway" id="UPA00047">
    <property type="reaction ID" value="UER00058"/>
</dbReference>
<evidence type="ECO:0000256" key="10">
    <source>
        <dbReference type="ARBA" id="ARBA00048212"/>
    </source>
</evidence>
<dbReference type="InterPro" id="IPR036038">
    <property type="entry name" value="Aminotransferase-like"/>
</dbReference>
<dbReference type="GO" id="GO:0009098">
    <property type="term" value="P:L-leucine biosynthetic process"/>
    <property type="evidence" value="ECO:0007669"/>
    <property type="project" value="UniProtKB-UniPathway"/>
</dbReference>
<evidence type="ECO:0000256" key="1">
    <source>
        <dbReference type="ARBA" id="ARBA00001933"/>
    </source>
</evidence>
<dbReference type="InterPro" id="IPR050571">
    <property type="entry name" value="Class-IV_PLP-Dep_Aminotrnsfr"/>
</dbReference>
<keyword evidence="7 13" id="KW-0032">Aminotransferase</keyword>
<dbReference type="AlphaFoldDB" id="A0A2W0H6V6"/>
<comment type="subunit">
    <text evidence="6">Homodimer.</text>
</comment>
<dbReference type="GO" id="GO:0052656">
    <property type="term" value="F:L-isoleucine-2-oxoglutarate transaminase activity"/>
    <property type="evidence" value="ECO:0007669"/>
    <property type="project" value="RHEA"/>
</dbReference>
<evidence type="ECO:0000256" key="4">
    <source>
        <dbReference type="ARBA" id="ARBA00005072"/>
    </source>
</evidence>
<comment type="pathway">
    <text evidence="2 13">Amino-acid biosynthesis; L-isoleucine biosynthesis; L-isoleucine from 2-oxobutanoate: step 4/4.</text>
</comment>
<dbReference type="InterPro" id="IPR043132">
    <property type="entry name" value="BCAT-like_C"/>
</dbReference>
<accession>A0A2W0H6V6</accession>
<protein>
    <recommendedName>
        <fullName evidence="13">Branched-chain-amino-acid aminotransferase</fullName>
        <shortName evidence="13">BCAT</shortName>
        <ecNumber evidence="13">2.6.1.42</ecNumber>
    </recommendedName>
</protein>
<gene>
    <name evidence="13" type="primary">ilvE</name>
    <name evidence="14" type="ORF">CR205_03035</name>
</gene>
<evidence type="ECO:0000256" key="11">
    <source>
        <dbReference type="ARBA" id="ARBA00048798"/>
    </source>
</evidence>
<evidence type="ECO:0000256" key="13">
    <source>
        <dbReference type="RuleBase" id="RU364094"/>
    </source>
</evidence>
<evidence type="ECO:0000256" key="2">
    <source>
        <dbReference type="ARBA" id="ARBA00004824"/>
    </source>
</evidence>
<evidence type="ECO:0000256" key="3">
    <source>
        <dbReference type="ARBA" id="ARBA00004931"/>
    </source>
</evidence>
<dbReference type="EC" id="2.6.1.42" evidence="13"/>
<dbReference type="NCBIfam" id="TIGR01122">
    <property type="entry name" value="ilvE_I"/>
    <property type="match status" value="1"/>
</dbReference>
<comment type="pathway">
    <text evidence="3 13">Amino-acid biosynthesis; L-valine biosynthesis; L-valine from pyruvate: step 4/4.</text>
</comment>
<evidence type="ECO:0000256" key="8">
    <source>
        <dbReference type="ARBA" id="ARBA00022679"/>
    </source>
</evidence>
<dbReference type="FunFam" id="3.20.10.10:FF:000002">
    <property type="entry name" value="D-alanine aminotransferase"/>
    <property type="match status" value="1"/>
</dbReference>
<dbReference type="Proteomes" id="UP000248066">
    <property type="component" value="Unassembled WGS sequence"/>
</dbReference>
<evidence type="ECO:0000256" key="6">
    <source>
        <dbReference type="ARBA" id="ARBA00011738"/>
    </source>
</evidence>
<dbReference type="Pfam" id="PF01063">
    <property type="entry name" value="Aminotran_4"/>
    <property type="match status" value="1"/>
</dbReference>
<dbReference type="GO" id="GO:0052655">
    <property type="term" value="F:L-valine-2-oxoglutarate transaminase activity"/>
    <property type="evidence" value="ECO:0007669"/>
    <property type="project" value="RHEA"/>
</dbReference>
<dbReference type="PANTHER" id="PTHR42743:SF4">
    <property type="entry name" value="BRANCHED-CHAIN-AMINO-ACID AMINOTRANSFERASE-RELATED"/>
    <property type="match status" value="1"/>
</dbReference>
<evidence type="ECO:0000313" key="15">
    <source>
        <dbReference type="Proteomes" id="UP000248066"/>
    </source>
</evidence>
<proteinExistence type="inferred from homology"/>
<evidence type="ECO:0000256" key="12">
    <source>
        <dbReference type="ARBA" id="ARBA00049229"/>
    </source>
</evidence>
<keyword evidence="9 13" id="KW-0663">Pyridoxal phosphate</keyword>
<reference evidence="14 15" key="1">
    <citation type="submission" date="2017-10" db="EMBL/GenBank/DDBJ databases">
        <title>Bacillus sp. nov., a halophilic bacterium isolated from a Yangshapao Lake.</title>
        <authorList>
            <person name="Wang H."/>
        </authorList>
    </citation>
    <scope>NUCLEOTIDE SEQUENCE [LARGE SCALE GENOMIC DNA]</scope>
    <source>
        <strain evidence="14 15">YSP-3</strain>
    </source>
</reference>
<dbReference type="EMBL" id="PDOF01000001">
    <property type="protein sequence ID" value="PYZ97584.1"/>
    <property type="molecule type" value="Genomic_DNA"/>
</dbReference>
<keyword evidence="8 13" id="KW-0808">Transferase</keyword>
<keyword evidence="13" id="KW-0100">Branched-chain amino acid biosynthesis</keyword>
<dbReference type="NCBIfam" id="NF005146">
    <property type="entry name" value="PRK06606.1"/>
    <property type="match status" value="1"/>
</dbReference>
<dbReference type="RefSeq" id="WP_110516806.1">
    <property type="nucleotide sequence ID" value="NZ_PDOF01000001.1"/>
</dbReference>
<dbReference type="GO" id="GO:0009097">
    <property type="term" value="P:isoleucine biosynthetic process"/>
    <property type="evidence" value="ECO:0007669"/>
    <property type="project" value="UniProtKB-UniPathway"/>
</dbReference>
<dbReference type="InterPro" id="IPR043131">
    <property type="entry name" value="BCAT-like_N"/>
</dbReference>
<dbReference type="GO" id="GO:0052654">
    <property type="term" value="F:L-leucine-2-oxoglutarate transaminase activity"/>
    <property type="evidence" value="ECO:0007669"/>
    <property type="project" value="RHEA"/>
</dbReference>